<keyword evidence="3" id="KW-1185">Reference proteome</keyword>
<dbReference type="AlphaFoldDB" id="A0A423TK72"/>
<gene>
    <name evidence="2" type="ORF">C7M84_004546</name>
</gene>
<feature type="compositionally biased region" description="Low complexity" evidence="1">
    <location>
        <begin position="186"/>
        <end position="195"/>
    </location>
</feature>
<sequence>MAHLHCSRVPAGDSLPPPSEAAPKCQSQMIRSRMAQREACPRGRRRKNVARSTRNLFWVHYYNFPTYTRKPPLPTRERHHRQSHLSTGNNLGSLTYLATLSSPISLIASACAASLAPGISRAGSGRFFPSLWAVVESLPRGAGLSLFFPFSSCLPDAFFLHILPTIYLLLSSSLLPPPLFLNKTASSTSAPPSTSQQHPAGGSRTAGTALDQQVVGRWLGRGVSYEPVSPSRWIPQPHPHLCPSPTSLPPSFPPSSFAYYLPSLPSPPSFFASSLPLHPSLPPSFPTSFLLASLPPPLPTTFPPSLPLLPSLLPPFPSILLCLLASLPLCLLASLPPPLLPSLLSFPSFLPPCQPPLPPSLLHSHRPSSCRSDHVITNK</sequence>
<dbReference type="EMBL" id="QCYY01001601">
    <property type="protein sequence ID" value="ROT76854.1"/>
    <property type="molecule type" value="Genomic_DNA"/>
</dbReference>
<evidence type="ECO:0000313" key="3">
    <source>
        <dbReference type="Proteomes" id="UP000283509"/>
    </source>
</evidence>
<protein>
    <submittedName>
        <fullName evidence="2">Uncharacterized protein</fullName>
    </submittedName>
</protein>
<organism evidence="2 3">
    <name type="scientific">Penaeus vannamei</name>
    <name type="common">Whiteleg shrimp</name>
    <name type="synonym">Litopenaeus vannamei</name>
    <dbReference type="NCBI Taxonomy" id="6689"/>
    <lineage>
        <taxon>Eukaryota</taxon>
        <taxon>Metazoa</taxon>
        <taxon>Ecdysozoa</taxon>
        <taxon>Arthropoda</taxon>
        <taxon>Crustacea</taxon>
        <taxon>Multicrustacea</taxon>
        <taxon>Malacostraca</taxon>
        <taxon>Eumalacostraca</taxon>
        <taxon>Eucarida</taxon>
        <taxon>Decapoda</taxon>
        <taxon>Dendrobranchiata</taxon>
        <taxon>Penaeoidea</taxon>
        <taxon>Penaeidae</taxon>
        <taxon>Penaeus</taxon>
    </lineage>
</organism>
<proteinExistence type="predicted"/>
<name>A0A423TK72_PENVA</name>
<reference evidence="2 3" key="2">
    <citation type="submission" date="2019-01" db="EMBL/GenBank/DDBJ databases">
        <title>The decoding of complex shrimp genome reveals the adaptation for benthos swimmer, frequently molting mechanism and breeding impact on genome.</title>
        <authorList>
            <person name="Sun Y."/>
            <person name="Gao Y."/>
            <person name="Yu Y."/>
        </authorList>
    </citation>
    <scope>NUCLEOTIDE SEQUENCE [LARGE SCALE GENOMIC DNA]</scope>
    <source>
        <tissue evidence="2">Muscle</tissue>
    </source>
</reference>
<accession>A0A423TK72</accession>
<evidence type="ECO:0000256" key="1">
    <source>
        <dbReference type="SAM" id="MobiDB-lite"/>
    </source>
</evidence>
<comment type="caution">
    <text evidence="2">The sequence shown here is derived from an EMBL/GenBank/DDBJ whole genome shotgun (WGS) entry which is preliminary data.</text>
</comment>
<dbReference type="Proteomes" id="UP000283509">
    <property type="component" value="Unassembled WGS sequence"/>
</dbReference>
<reference evidence="2 3" key="1">
    <citation type="submission" date="2018-04" db="EMBL/GenBank/DDBJ databases">
        <authorList>
            <person name="Zhang X."/>
            <person name="Yuan J."/>
            <person name="Li F."/>
            <person name="Xiang J."/>
        </authorList>
    </citation>
    <scope>NUCLEOTIDE SEQUENCE [LARGE SCALE GENOMIC DNA]</scope>
    <source>
        <tissue evidence="2">Muscle</tissue>
    </source>
</reference>
<evidence type="ECO:0000313" key="2">
    <source>
        <dbReference type="EMBL" id="ROT76854.1"/>
    </source>
</evidence>
<feature type="region of interest" description="Disordered" evidence="1">
    <location>
        <begin position="186"/>
        <end position="207"/>
    </location>
</feature>
<feature type="region of interest" description="Disordered" evidence="1">
    <location>
        <begin position="1"/>
        <end position="23"/>
    </location>
</feature>